<keyword evidence="9" id="KW-0493">Microtubule</keyword>
<sequence>MDGLEQQKLAKQQELAALKRITALTDQMRTELDEMSIEVSKINKNAESVANVMANWDSIRKYISEASLGLLRYAEGDYQVGAWDGKENKSDKSNADKSYQSDDEHKTEPLPEALVRISVANNEESRK</sequence>
<evidence type="ECO:0000256" key="3">
    <source>
        <dbReference type="ARBA" id="ARBA00004629"/>
    </source>
</evidence>
<dbReference type="GO" id="GO:0051010">
    <property type="term" value="F:microtubule plus-end binding"/>
    <property type="evidence" value="ECO:0007669"/>
    <property type="project" value="EnsemblFungi"/>
</dbReference>
<organism evidence="19 20">
    <name type="scientific">Candida glabrata</name>
    <name type="common">Yeast</name>
    <name type="synonym">Torulopsis glabrata</name>
    <dbReference type="NCBI Taxonomy" id="5478"/>
    <lineage>
        <taxon>Eukaryota</taxon>
        <taxon>Fungi</taxon>
        <taxon>Dikarya</taxon>
        <taxon>Ascomycota</taxon>
        <taxon>Saccharomycotina</taxon>
        <taxon>Saccharomycetes</taxon>
        <taxon>Saccharomycetales</taxon>
        <taxon>Saccharomycetaceae</taxon>
        <taxon>Nakaseomyces</taxon>
    </lineage>
</organism>
<dbReference type="OrthoDB" id="3230169at2759"/>
<name>A0A0W0D7P0_CANGB</name>
<keyword evidence="10" id="KW-0498">Mitosis</keyword>
<dbReference type="SMR" id="A0A0W0D7P0"/>
<evidence type="ECO:0000256" key="9">
    <source>
        <dbReference type="ARBA" id="ARBA00022701"/>
    </source>
</evidence>
<comment type="caution">
    <text evidence="19">The sequence shown here is derived from an EMBL/GenBank/DDBJ whole genome shotgun (WGS) entry which is preliminary data.</text>
</comment>
<dbReference type="VEuPathDB" id="FungiDB:GW608_G02101"/>
<dbReference type="VEuPathDB" id="FungiDB:GVI51_G02101"/>
<feature type="region of interest" description="Disordered" evidence="18">
    <location>
        <begin position="82"/>
        <end position="127"/>
    </location>
</feature>
<keyword evidence="16" id="KW-0137">Centromere</keyword>
<evidence type="ECO:0000256" key="16">
    <source>
        <dbReference type="ARBA" id="ARBA00023328"/>
    </source>
</evidence>
<evidence type="ECO:0000256" key="7">
    <source>
        <dbReference type="ARBA" id="ARBA00022490"/>
    </source>
</evidence>
<evidence type="ECO:0000256" key="10">
    <source>
        <dbReference type="ARBA" id="ARBA00022776"/>
    </source>
</evidence>
<evidence type="ECO:0000256" key="4">
    <source>
        <dbReference type="ARBA" id="ARBA00005501"/>
    </source>
</evidence>
<dbReference type="GO" id="GO:1990758">
    <property type="term" value="P:mitotic sister chromatid biorientation"/>
    <property type="evidence" value="ECO:0007669"/>
    <property type="project" value="EnsemblFungi"/>
</dbReference>
<dbReference type="GO" id="GO:0044732">
    <property type="term" value="C:mitotic spindle pole body"/>
    <property type="evidence" value="ECO:0007669"/>
    <property type="project" value="TreeGrafter"/>
</dbReference>
<feature type="compositionally biased region" description="Basic and acidic residues" evidence="18">
    <location>
        <begin position="84"/>
        <end position="109"/>
    </location>
</feature>
<evidence type="ECO:0000256" key="18">
    <source>
        <dbReference type="SAM" id="MobiDB-lite"/>
    </source>
</evidence>
<dbReference type="Pfam" id="PF08654">
    <property type="entry name" value="DASH_Dad2"/>
    <property type="match status" value="1"/>
</dbReference>
<evidence type="ECO:0000256" key="6">
    <source>
        <dbReference type="ARBA" id="ARBA00022454"/>
    </source>
</evidence>
<evidence type="ECO:0000256" key="13">
    <source>
        <dbReference type="ARBA" id="ARBA00023212"/>
    </source>
</evidence>
<proteinExistence type="inferred from homology"/>
<gene>
    <name evidence="19" type="ORF">AO440_001576</name>
</gene>
<keyword evidence="8" id="KW-0132">Cell division</keyword>
<dbReference type="VEuPathDB" id="FungiDB:GWK60_G02101"/>
<dbReference type="PANTHER" id="PTHR28036">
    <property type="entry name" value="DASH COMPLEX SUBUNIT DAD2"/>
    <property type="match status" value="1"/>
</dbReference>
<dbReference type="VEuPathDB" id="FungiDB:B1J91_G02233g"/>
<comment type="subcellular location">
    <subcellularLocation>
        <location evidence="3">Chromosome</location>
        <location evidence="3">Centromere</location>
        <location evidence="3">Kinetochore</location>
    </subcellularLocation>
    <subcellularLocation>
        <location evidence="2">Cytoplasm</location>
        <location evidence="2">Cytoskeleton</location>
        <location evidence="2">Spindle</location>
    </subcellularLocation>
    <subcellularLocation>
        <location evidence="1">Nucleus</location>
    </subcellularLocation>
</comment>
<dbReference type="PANTHER" id="PTHR28036:SF1">
    <property type="entry name" value="DASH COMPLEX SUBUNIT DAD2"/>
    <property type="match status" value="1"/>
</dbReference>
<evidence type="ECO:0000313" key="19">
    <source>
        <dbReference type="EMBL" id="KTB07508.1"/>
    </source>
</evidence>
<keyword evidence="11" id="KW-0159">Chromosome partition</keyword>
<evidence type="ECO:0000256" key="8">
    <source>
        <dbReference type="ARBA" id="ARBA00022618"/>
    </source>
</evidence>
<evidence type="ECO:0000313" key="20">
    <source>
        <dbReference type="Proteomes" id="UP000054886"/>
    </source>
</evidence>
<reference evidence="19 20" key="1">
    <citation type="submission" date="2015-10" db="EMBL/GenBank/DDBJ databases">
        <title>Draft genomes sequences of Candida glabrata isolates 1A, 1B, 2A, 2B, 3A and 3B.</title>
        <authorList>
            <person name="Haavelsrud O.E."/>
            <person name="Gaustad P."/>
        </authorList>
    </citation>
    <scope>NUCLEOTIDE SEQUENCE [LARGE SCALE GENOMIC DNA]</scope>
    <source>
        <strain evidence="19">910700640</strain>
    </source>
</reference>
<accession>A0A0W0D7P0</accession>
<evidence type="ECO:0000256" key="5">
    <source>
        <dbReference type="ARBA" id="ARBA00020260"/>
    </source>
</evidence>
<dbReference type="InterPro" id="IPR013963">
    <property type="entry name" value="DASH_Dad2"/>
</dbReference>
<keyword evidence="6" id="KW-0158">Chromosome</keyword>
<evidence type="ECO:0000256" key="14">
    <source>
        <dbReference type="ARBA" id="ARBA00023242"/>
    </source>
</evidence>
<dbReference type="GO" id="GO:0042729">
    <property type="term" value="C:DASH complex"/>
    <property type="evidence" value="ECO:0007669"/>
    <property type="project" value="EnsemblFungi"/>
</dbReference>
<dbReference type="GO" id="GO:0005874">
    <property type="term" value="C:microtubule"/>
    <property type="evidence" value="ECO:0007669"/>
    <property type="project" value="UniProtKB-KW"/>
</dbReference>
<dbReference type="Proteomes" id="UP000054886">
    <property type="component" value="Unassembled WGS sequence"/>
</dbReference>
<dbReference type="AlphaFoldDB" id="A0A0W0D7P0"/>
<evidence type="ECO:0000256" key="15">
    <source>
        <dbReference type="ARBA" id="ARBA00023306"/>
    </source>
</evidence>
<keyword evidence="7" id="KW-0963">Cytoplasm</keyword>
<comment type="similarity">
    <text evidence="4">Belongs to the DASH complex DAD2 family.</text>
</comment>
<evidence type="ECO:0000256" key="12">
    <source>
        <dbReference type="ARBA" id="ARBA00022838"/>
    </source>
</evidence>
<dbReference type="GO" id="GO:0031116">
    <property type="term" value="P:positive regulation of microtubule polymerization"/>
    <property type="evidence" value="ECO:0007669"/>
    <property type="project" value="EnsemblFungi"/>
</dbReference>
<keyword evidence="15" id="KW-0131">Cell cycle</keyword>
<keyword evidence="12" id="KW-0995">Kinetochore</keyword>
<evidence type="ECO:0000256" key="11">
    <source>
        <dbReference type="ARBA" id="ARBA00022829"/>
    </source>
</evidence>
<dbReference type="GO" id="GO:1990023">
    <property type="term" value="C:mitotic spindle midzone"/>
    <property type="evidence" value="ECO:0007669"/>
    <property type="project" value="TreeGrafter"/>
</dbReference>
<protein>
    <recommendedName>
        <fullName evidence="5">DASH complex subunit DAD2</fullName>
    </recommendedName>
    <alternativeName>
        <fullName evidence="17">Outer kinetochore protein DAD2</fullName>
    </alternativeName>
</protein>
<dbReference type="GO" id="GO:0051987">
    <property type="term" value="P:positive regulation of attachment of spindle microtubules to kinetochore"/>
    <property type="evidence" value="ECO:0007669"/>
    <property type="project" value="EnsemblFungi"/>
</dbReference>
<keyword evidence="13" id="KW-0206">Cytoskeleton</keyword>
<dbReference type="EMBL" id="LLZZ01000107">
    <property type="protein sequence ID" value="KTB07508.1"/>
    <property type="molecule type" value="Genomic_DNA"/>
</dbReference>
<dbReference type="GO" id="GO:0051301">
    <property type="term" value="P:cell division"/>
    <property type="evidence" value="ECO:0007669"/>
    <property type="project" value="UniProtKB-KW"/>
</dbReference>
<dbReference type="VEuPathDB" id="FungiDB:CAGL0G02233g"/>
<dbReference type="GO" id="GO:1990976">
    <property type="term" value="P:protein transport along microtubule to mitotic spindle pole body"/>
    <property type="evidence" value="ECO:0007669"/>
    <property type="project" value="EnsemblFungi"/>
</dbReference>
<keyword evidence="14" id="KW-0539">Nucleus</keyword>
<evidence type="ECO:0000256" key="2">
    <source>
        <dbReference type="ARBA" id="ARBA00004186"/>
    </source>
</evidence>
<dbReference type="PhylomeDB" id="A0A0W0D7P0"/>
<evidence type="ECO:0000256" key="17">
    <source>
        <dbReference type="ARBA" id="ARBA00030568"/>
    </source>
</evidence>
<evidence type="ECO:0000256" key="1">
    <source>
        <dbReference type="ARBA" id="ARBA00004123"/>
    </source>
</evidence>